<proteinExistence type="predicted"/>
<gene>
    <name evidence="2" type="ORF">PU630_05985</name>
</gene>
<dbReference type="PANTHER" id="PTHR48079:SF6">
    <property type="entry name" value="NAD(P)-BINDING DOMAIN-CONTAINING PROTEIN-RELATED"/>
    <property type="match status" value="1"/>
</dbReference>
<evidence type="ECO:0000259" key="1">
    <source>
        <dbReference type="Pfam" id="PF01370"/>
    </source>
</evidence>
<dbReference type="SUPFAM" id="SSF51735">
    <property type="entry name" value="NAD(P)-binding Rossmann-fold domains"/>
    <property type="match status" value="1"/>
</dbReference>
<dbReference type="PANTHER" id="PTHR48079">
    <property type="entry name" value="PROTEIN YEEZ"/>
    <property type="match status" value="1"/>
</dbReference>
<dbReference type="RefSeq" id="WP_275279420.1">
    <property type="nucleotide sequence ID" value="NZ_CP119108.1"/>
</dbReference>
<dbReference type="InterPro" id="IPR001509">
    <property type="entry name" value="Epimerase_deHydtase"/>
</dbReference>
<dbReference type="Gene3D" id="3.40.50.720">
    <property type="entry name" value="NAD(P)-binding Rossmann-like Domain"/>
    <property type="match status" value="1"/>
</dbReference>
<keyword evidence="3" id="KW-1185">Reference proteome</keyword>
<reference evidence="2 3" key="1">
    <citation type="submission" date="2023-03" db="EMBL/GenBank/DDBJ databases">
        <title>Genome sequence of Microbacterium sp. KACC 23027.</title>
        <authorList>
            <person name="Kim S."/>
            <person name="Heo J."/>
            <person name="Kwon S.-W."/>
        </authorList>
    </citation>
    <scope>NUCLEOTIDE SEQUENCE [LARGE SCALE GENOMIC DNA]</scope>
    <source>
        <strain evidence="2 3">KACC 23027</strain>
    </source>
</reference>
<organism evidence="2 3">
    <name type="scientific">Microbacterium horticulturae</name>
    <dbReference type="NCBI Taxonomy" id="3028316"/>
    <lineage>
        <taxon>Bacteria</taxon>
        <taxon>Bacillati</taxon>
        <taxon>Actinomycetota</taxon>
        <taxon>Actinomycetes</taxon>
        <taxon>Micrococcales</taxon>
        <taxon>Microbacteriaceae</taxon>
        <taxon>Microbacterium</taxon>
    </lineage>
</organism>
<name>A0ABY8C1H5_9MICO</name>
<accession>A0ABY8C1H5</accession>
<evidence type="ECO:0000313" key="2">
    <source>
        <dbReference type="EMBL" id="WEG10100.1"/>
    </source>
</evidence>
<dbReference type="EMBL" id="CP119108">
    <property type="protein sequence ID" value="WEG10100.1"/>
    <property type="molecule type" value="Genomic_DNA"/>
</dbReference>
<protein>
    <submittedName>
        <fullName evidence="2">NAD-dependent epimerase/dehydratase family protein</fullName>
    </submittedName>
</protein>
<evidence type="ECO:0000313" key="3">
    <source>
        <dbReference type="Proteomes" id="UP001214553"/>
    </source>
</evidence>
<dbReference type="Proteomes" id="UP001214553">
    <property type="component" value="Chromosome"/>
</dbReference>
<feature type="domain" description="NAD-dependent epimerase/dehydratase" evidence="1">
    <location>
        <begin position="4"/>
        <end position="208"/>
    </location>
</feature>
<dbReference type="Pfam" id="PF01370">
    <property type="entry name" value="Epimerase"/>
    <property type="match status" value="1"/>
</dbReference>
<dbReference type="InterPro" id="IPR051783">
    <property type="entry name" value="NAD(P)-dependent_oxidoreduct"/>
</dbReference>
<dbReference type="InterPro" id="IPR036291">
    <property type="entry name" value="NAD(P)-bd_dom_sf"/>
</dbReference>
<sequence>MRLLVLGGTGWLGRAVATLAAASGHDVTCVARGGSAPAGAALVRADRELDDALAPLAAQRWDAVVDVATQPVHVRRAVRDLAPVAARYVYVSSVSAYADQTAGIADESAPLFAPLAADAMRTMDDFGPAKAACEQLVRTAFPAQRHAIVRPGLIGGPGDRTGRTTYWPRRFARPSNPRGRVLVPDAADLPTAIVDVRDLAAFVLALAAGAGYGAFNALGEPVPLSEHLALAHTVAGGRVVPTPVAEEWLLAREVGQWMGPRSLPLWIADRDQARSLATRVTDRARRAGLMLRPLADTLADVLAEPGPVVQGAGLTDDEERELLAER</sequence>